<evidence type="ECO:0008006" key="3">
    <source>
        <dbReference type="Google" id="ProtNLM"/>
    </source>
</evidence>
<name>A0A0G0Q7F6_9BACT</name>
<dbReference type="SUPFAM" id="SSF52540">
    <property type="entry name" value="P-loop containing nucleoside triphosphate hydrolases"/>
    <property type="match status" value="1"/>
</dbReference>
<dbReference type="Proteomes" id="UP000034799">
    <property type="component" value="Unassembled WGS sequence"/>
</dbReference>
<proteinExistence type="predicted"/>
<protein>
    <recommendedName>
        <fullName evidence="3">Deoxynucleoside kinase domain-containing protein</fullName>
    </recommendedName>
</protein>
<dbReference type="EMBL" id="LBWK01000001">
    <property type="protein sequence ID" value="KKR06375.1"/>
    <property type="molecule type" value="Genomic_DNA"/>
</dbReference>
<evidence type="ECO:0000313" key="1">
    <source>
        <dbReference type="EMBL" id="KKR06375.1"/>
    </source>
</evidence>
<accession>A0A0G0Q7F6</accession>
<sequence>MGDLVYDVTRGDASDVSFYEHEFIPRMCPDFVIPPNILSIELIGIGDGGKSTVAEAVCSNLRQLGIECQWHREFEVGEIELDRRIREIVLSSARDLKVEDDYIFKDQLLKMVEELKLLSLLAVEESLKESIRKDGYVKGTNVVHLFERGPNDYIALSGWALSYLEGISRKLDRKLEMDIWYDKMLFAFEKTKYFKSVALFYIDNLDVILQRRTRQGLKHKAVMGNEDDFGSVNLGYKRWLKYFHPATNCGLLTINGENSIENNTERLTKHITDHFYRHNLFH</sequence>
<comment type="caution">
    <text evidence="1">The sequence shown here is derived from an EMBL/GenBank/DDBJ whole genome shotgun (WGS) entry which is preliminary data.</text>
</comment>
<reference evidence="1 2" key="1">
    <citation type="journal article" date="2015" name="Nature">
        <title>rRNA introns, odd ribosomes, and small enigmatic genomes across a large radiation of phyla.</title>
        <authorList>
            <person name="Brown C.T."/>
            <person name="Hug L.A."/>
            <person name="Thomas B.C."/>
            <person name="Sharon I."/>
            <person name="Castelle C.J."/>
            <person name="Singh A."/>
            <person name="Wilkins M.J."/>
            <person name="Williams K.H."/>
            <person name="Banfield J.F."/>
        </authorList>
    </citation>
    <scope>NUCLEOTIDE SEQUENCE [LARGE SCALE GENOMIC DNA]</scope>
</reference>
<gene>
    <name evidence="1" type="ORF">UT34_C0001G0415</name>
</gene>
<organism evidence="1 2">
    <name type="scientific">candidate division WS6 bacterium GW2011_GWF2_39_15</name>
    <dbReference type="NCBI Taxonomy" id="1619100"/>
    <lineage>
        <taxon>Bacteria</taxon>
        <taxon>Candidatus Dojkabacteria</taxon>
    </lineage>
</organism>
<dbReference type="Gene3D" id="3.40.50.300">
    <property type="entry name" value="P-loop containing nucleotide triphosphate hydrolases"/>
    <property type="match status" value="1"/>
</dbReference>
<dbReference type="InterPro" id="IPR027417">
    <property type="entry name" value="P-loop_NTPase"/>
</dbReference>
<evidence type="ECO:0000313" key="2">
    <source>
        <dbReference type="Proteomes" id="UP000034799"/>
    </source>
</evidence>
<dbReference type="AlphaFoldDB" id="A0A0G0Q7F6"/>